<comment type="caution">
    <text evidence="4">The sequence shown here is derived from an EMBL/GenBank/DDBJ whole genome shotgun (WGS) entry which is preliminary data.</text>
</comment>
<keyword evidence="5" id="KW-1185">Reference proteome</keyword>
<dbReference type="AlphaFoldDB" id="A0AAV4BRC8"/>
<dbReference type="InterPro" id="IPR007889">
    <property type="entry name" value="HTH_Psq"/>
</dbReference>
<name>A0AAV4BRC8_9GAST</name>
<dbReference type="Gene3D" id="1.10.10.60">
    <property type="entry name" value="Homeodomain-like"/>
    <property type="match status" value="1"/>
</dbReference>
<proteinExistence type="predicted"/>
<feature type="domain" description="HTH CENPB-type" evidence="3">
    <location>
        <begin position="39"/>
        <end position="114"/>
    </location>
</feature>
<evidence type="ECO:0000313" key="4">
    <source>
        <dbReference type="EMBL" id="GFO22133.1"/>
    </source>
</evidence>
<protein>
    <submittedName>
        <fullName evidence="4">Tigger transposable element-derived protein 6-like protein</fullName>
    </submittedName>
</protein>
<dbReference type="Pfam" id="PF05225">
    <property type="entry name" value="HTH_psq"/>
    <property type="match status" value="1"/>
</dbReference>
<sequence length="125" mass="14415">MEQAFWAVKNKTMSIKKAAQHFGVPRMTLSDKVKAKYPVHPTTKTVLTLEEEQKIVDWLIISVRRGCGFTKDLLCLVIQKVLNAEGRKTVFTDNKPDCTWLDRFFKRHPEVKQRKTSVLVSRGPT</sequence>
<accession>A0AAV4BRC8</accession>
<dbReference type="InterPro" id="IPR006600">
    <property type="entry name" value="HTH_CenpB_DNA-bd_dom"/>
</dbReference>
<evidence type="ECO:0000313" key="5">
    <source>
        <dbReference type="Proteomes" id="UP000735302"/>
    </source>
</evidence>
<reference evidence="4 5" key="1">
    <citation type="journal article" date="2021" name="Elife">
        <title>Chloroplast acquisition without the gene transfer in kleptoplastic sea slugs, Plakobranchus ocellatus.</title>
        <authorList>
            <person name="Maeda T."/>
            <person name="Takahashi S."/>
            <person name="Yoshida T."/>
            <person name="Shimamura S."/>
            <person name="Takaki Y."/>
            <person name="Nagai Y."/>
            <person name="Toyoda A."/>
            <person name="Suzuki Y."/>
            <person name="Arimoto A."/>
            <person name="Ishii H."/>
            <person name="Satoh N."/>
            <person name="Nishiyama T."/>
            <person name="Hasebe M."/>
            <person name="Maruyama T."/>
            <person name="Minagawa J."/>
            <person name="Obokata J."/>
            <person name="Shigenobu S."/>
        </authorList>
    </citation>
    <scope>NUCLEOTIDE SEQUENCE [LARGE SCALE GENOMIC DNA]</scope>
</reference>
<dbReference type="Proteomes" id="UP000735302">
    <property type="component" value="Unassembled WGS sequence"/>
</dbReference>
<evidence type="ECO:0000256" key="1">
    <source>
        <dbReference type="ARBA" id="ARBA00023125"/>
    </source>
</evidence>
<organism evidence="4 5">
    <name type="scientific">Plakobranchus ocellatus</name>
    <dbReference type="NCBI Taxonomy" id="259542"/>
    <lineage>
        <taxon>Eukaryota</taxon>
        <taxon>Metazoa</taxon>
        <taxon>Spiralia</taxon>
        <taxon>Lophotrochozoa</taxon>
        <taxon>Mollusca</taxon>
        <taxon>Gastropoda</taxon>
        <taxon>Heterobranchia</taxon>
        <taxon>Euthyneura</taxon>
        <taxon>Panpulmonata</taxon>
        <taxon>Sacoglossa</taxon>
        <taxon>Placobranchoidea</taxon>
        <taxon>Plakobranchidae</taxon>
        <taxon>Plakobranchus</taxon>
    </lineage>
</organism>
<evidence type="ECO:0000259" key="3">
    <source>
        <dbReference type="PROSITE" id="PS51253"/>
    </source>
</evidence>
<dbReference type="EMBL" id="BLXT01005342">
    <property type="protein sequence ID" value="GFO22133.1"/>
    <property type="molecule type" value="Genomic_DNA"/>
</dbReference>
<dbReference type="InterPro" id="IPR009057">
    <property type="entry name" value="Homeodomain-like_sf"/>
</dbReference>
<dbReference type="PROSITE" id="PS51253">
    <property type="entry name" value="HTH_CENPB"/>
    <property type="match status" value="1"/>
</dbReference>
<evidence type="ECO:0000256" key="2">
    <source>
        <dbReference type="ARBA" id="ARBA00023242"/>
    </source>
</evidence>
<dbReference type="SUPFAM" id="SSF46689">
    <property type="entry name" value="Homeodomain-like"/>
    <property type="match status" value="1"/>
</dbReference>
<keyword evidence="1" id="KW-0238">DNA-binding</keyword>
<dbReference type="GO" id="GO:0003677">
    <property type="term" value="F:DNA binding"/>
    <property type="evidence" value="ECO:0007669"/>
    <property type="project" value="UniProtKB-KW"/>
</dbReference>
<gene>
    <name evidence="4" type="ORF">PoB_004863800</name>
</gene>
<keyword evidence="2" id="KW-0539">Nucleus</keyword>